<protein>
    <submittedName>
        <fullName evidence="2">Uncharacterized protein</fullName>
    </submittedName>
</protein>
<evidence type="ECO:0000313" key="2">
    <source>
        <dbReference type="EMBL" id="KAA6396801.1"/>
    </source>
</evidence>
<name>A0A5J4WPD7_9EUKA</name>
<evidence type="ECO:0000313" key="3">
    <source>
        <dbReference type="Proteomes" id="UP000324800"/>
    </source>
</evidence>
<dbReference type="EMBL" id="SNRW01001336">
    <property type="protein sequence ID" value="KAA6396801.1"/>
    <property type="molecule type" value="Genomic_DNA"/>
</dbReference>
<feature type="compositionally biased region" description="Acidic residues" evidence="1">
    <location>
        <begin position="195"/>
        <end position="205"/>
    </location>
</feature>
<dbReference type="Proteomes" id="UP000324800">
    <property type="component" value="Unassembled WGS sequence"/>
</dbReference>
<sequence>MGFLSKIANFCSMILGRVKHASQWIAPTLHKILNTIAAPVGMIHTGIGAALGAGSTLAGAVDRLSSKRGGNSAGDILQNEDYQLFIDNGNTLVNAANNQIIDGQASDFAQKIAAYVNQLQSTVGAIDSDIVGVKNELLIIQQELARKQHFRGYYQLNTEIQNLSNSADGDFAFSAESGTVWIYGSTTGLIHTLSNEEESESESEDNGTINGIQYNSSDIVPDQVSPASDAVPNVDNGACAAGISTEYARGDHQHPLQVSEQITSRDAGTGAAGTYTAYYRADHQHILNTDPTVANMPQKDTGTGNNGNLDYYARSNHAHPPNVDPTVANVPLVNATAAANGSSDFYSRNDHGILNNQHMTETLPQPNLLRLADWLQKFLCANGDTTTIDAKLSKTYNSSGGGWIRFCVFPAGASVGNPFIEFKVYSQYNAVQTFKLVPYYTVNGLKDVYGIFTAPTKISTSYLIEQGVNQLFHTHTGTGTSTTYSTYVRIESVSSFQIVVSDQSTYYTNRITEILTQDVVSTVPSGIQIPIAYYLANGGIINNMIQVNPTGRSYTTYNNGIRIGNYSNQSAIYLGCSASVINTTQSGQWEISKTDDNTLTINPSSLRQADHNVGLNINSDNSIIKFNGNELVNVGTDQTITGKKTFASVAQINPNDHDYNEGLRISRSTIGNYSGIFLGCDPNQTTGTIPYQWCIVNTPTGEFRIGVGDQILQSNQGLIISADGQTLTFNGSRSSTSASQLYPLMASLVVPLMASFIGFLL</sequence>
<dbReference type="AlphaFoldDB" id="A0A5J4WPD7"/>
<reference evidence="2 3" key="1">
    <citation type="submission" date="2019-03" db="EMBL/GenBank/DDBJ databases">
        <title>Single cell metagenomics reveals metabolic interactions within the superorganism composed of flagellate Streblomastix strix and complex community of Bacteroidetes bacteria on its surface.</title>
        <authorList>
            <person name="Treitli S.C."/>
            <person name="Kolisko M."/>
            <person name="Husnik F."/>
            <person name="Keeling P."/>
            <person name="Hampl V."/>
        </authorList>
    </citation>
    <scope>NUCLEOTIDE SEQUENCE [LARGE SCALE GENOMIC DNA]</scope>
    <source>
        <strain evidence="2">ST1C</strain>
    </source>
</reference>
<accession>A0A5J4WPD7</accession>
<proteinExistence type="predicted"/>
<feature type="region of interest" description="Disordered" evidence="1">
    <location>
        <begin position="194"/>
        <end position="216"/>
    </location>
</feature>
<gene>
    <name evidence="2" type="ORF">EZS28_007674</name>
</gene>
<organism evidence="2 3">
    <name type="scientific">Streblomastix strix</name>
    <dbReference type="NCBI Taxonomy" id="222440"/>
    <lineage>
        <taxon>Eukaryota</taxon>
        <taxon>Metamonada</taxon>
        <taxon>Preaxostyla</taxon>
        <taxon>Oxymonadida</taxon>
        <taxon>Streblomastigidae</taxon>
        <taxon>Streblomastix</taxon>
    </lineage>
</organism>
<evidence type="ECO:0000256" key="1">
    <source>
        <dbReference type="SAM" id="MobiDB-lite"/>
    </source>
</evidence>
<feature type="compositionally biased region" description="Polar residues" evidence="1">
    <location>
        <begin position="206"/>
        <end position="216"/>
    </location>
</feature>
<comment type="caution">
    <text evidence="2">The sequence shown here is derived from an EMBL/GenBank/DDBJ whole genome shotgun (WGS) entry which is preliminary data.</text>
</comment>